<proteinExistence type="predicted"/>
<feature type="transmembrane region" description="Helical" evidence="1">
    <location>
        <begin position="12"/>
        <end position="29"/>
    </location>
</feature>
<feature type="transmembrane region" description="Helical" evidence="1">
    <location>
        <begin position="133"/>
        <end position="155"/>
    </location>
</feature>
<dbReference type="EMBL" id="WJEE01000020">
    <property type="protein sequence ID" value="MRI66770.1"/>
    <property type="molecule type" value="Genomic_DNA"/>
</dbReference>
<feature type="transmembrane region" description="Helical" evidence="1">
    <location>
        <begin position="193"/>
        <end position="214"/>
    </location>
</feature>
<keyword evidence="1" id="KW-0812">Transmembrane</keyword>
<comment type="caution">
    <text evidence="2">The sequence shown here is derived from an EMBL/GenBank/DDBJ whole genome shotgun (WGS) entry which is preliminary data.</text>
</comment>
<keyword evidence="1" id="KW-1133">Transmembrane helix</keyword>
<dbReference type="InterPro" id="IPR025495">
    <property type="entry name" value="DUF4386"/>
</dbReference>
<keyword evidence="1" id="KW-0472">Membrane</keyword>
<feature type="transmembrane region" description="Helical" evidence="1">
    <location>
        <begin position="167"/>
        <end position="187"/>
    </location>
</feature>
<dbReference type="RefSeq" id="WP_153835438.1">
    <property type="nucleotide sequence ID" value="NZ_JBHUMW010000011.1"/>
</dbReference>
<dbReference type="Proteomes" id="UP000435187">
    <property type="component" value="Unassembled WGS sequence"/>
</dbReference>
<evidence type="ECO:0000313" key="3">
    <source>
        <dbReference type="Proteomes" id="UP000435187"/>
    </source>
</evidence>
<name>A0A6N7R0Y6_9BACI</name>
<evidence type="ECO:0000256" key="1">
    <source>
        <dbReference type="SAM" id="Phobius"/>
    </source>
</evidence>
<dbReference type="Pfam" id="PF14329">
    <property type="entry name" value="DUF4386"/>
    <property type="match status" value="1"/>
</dbReference>
<accession>A0A6N7R0Y6</accession>
<reference evidence="2 3" key="1">
    <citation type="submission" date="2019-10" db="EMBL/GenBank/DDBJ databases">
        <title>Gracilibacillus salitolerans sp. nov., a moderate halophile isolated from a saline soil in northwest China.</title>
        <authorList>
            <person name="Gan L."/>
        </authorList>
    </citation>
    <scope>NUCLEOTIDE SEQUENCE [LARGE SCALE GENOMIC DNA]</scope>
    <source>
        <strain evidence="2 3">TP2-8</strain>
    </source>
</reference>
<protein>
    <submittedName>
        <fullName evidence="2">DUF4386 family protein</fullName>
    </submittedName>
</protein>
<organism evidence="2 3">
    <name type="scientific">Gracilibacillus thailandensis</name>
    <dbReference type="NCBI Taxonomy" id="563735"/>
    <lineage>
        <taxon>Bacteria</taxon>
        <taxon>Bacillati</taxon>
        <taxon>Bacillota</taxon>
        <taxon>Bacilli</taxon>
        <taxon>Bacillales</taxon>
        <taxon>Bacillaceae</taxon>
        <taxon>Gracilibacillus</taxon>
    </lineage>
</organism>
<keyword evidence="3" id="KW-1185">Reference proteome</keyword>
<dbReference type="AlphaFoldDB" id="A0A6N7R0Y6"/>
<gene>
    <name evidence="2" type="ORF">GH885_10550</name>
</gene>
<evidence type="ECO:0000313" key="2">
    <source>
        <dbReference type="EMBL" id="MRI66770.1"/>
    </source>
</evidence>
<feature type="transmembrane region" description="Helical" evidence="1">
    <location>
        <begin position="49"/>
        <end position="74"/>
    </location>
</feature>
<sequence>MTKDRMNGMILGILYITAAVTSIIAVILYDPVLSEQWYMAVGNGLELQILMGVLNEIALIVSMIGTAVLFYPYLRHWNEHIALAQFSFRFMETVFVAIGTVSILALLQLSIYHDAGQLINDDTGYMLQAVHQWIFILGPNLMLGINTFMYSYILFRTRLIPRPLAGFGMITAISVFIAGMLEMFGVVEQWSTAKALIALPVGVYEISLAVWLIAKGFNRQMLEKLKEN</sequence>
<feature type="transmembrane region" description="Helical" evidence="1">
    <location>
        <begin position="94"/>
        <end position="113"/>
    </location>
</feature>